<comment type="subcellular location">
    <subcellularLocation>
        <location evidence="1">Membrane</location>
        <topology evidence="1">Single-pass type II membrane protein</topology>
    </subcellularLocation>
</comment>
<dbReference type="OrthoDB" id="5912413at2759"/>
<evidence type="ECO:0000313" key="9">
    <source>
        <dbReference type="Proteomes" id="UP000277928"/>
    </source>
</evidence>
<proteinExistence type="inferred from homology"/>
<evidence type="ECO:0008006" key="10">
    <source>
        <dbReference type="Google" id="ProtNLM"/>
    </source>
</evidence>
<dbReference type="PANTHER" id="PTHR11523">
    <property type="entry name" value="SODIUM/POTASSIUM-DEPENDENT ATPASE BETA SUBUNIT"/>
    <property type="match status" value="1"/>
</dbReference>
<feature type="region of interest" description="Disordered" evidence="7">
    <location>
        <begin position="1"/>
        <end position="68"/>
    </location>
</feature>
<dbReference type="STRING" id="42156.A0A3P6TX96"/>
<organism evidence="8 9">
    <name type="scientific">Litomosoides sigmodontis</name>
    <name type="common">Filarial nematode worm</name>
    <dbReference type="NCBI Taxonomy" id="42156"/>
    <lineage>
        <taxon>Eukaryota</taxon>
        <taxon>Metazoa</taxon>
        <taxon>Ecdysozoa</taxon>
        <taxon>Nematoda</taxon>
        <taxon>Chromadorea</taxon>
        <taxon>Rhabditida</taxon>
        <taxon>Spirurina</taxon>
        <taxon>Spiruromorpha</taxon>
        <taxon>Filarioidea</taxon>
        <taxon>Onchocercidae</taxon>
        <taxon>Litomosoides</taxon>
    </lineage>
</organism>
<keyword evidence="9" id="KW-1185">Reference proteome</keyword>
<dbReference type="GO" id="GO:0006883">
    <property type="term" value="P:intracellular sodium ion homeostasis"/>
    <property type="evidence" value="ECO:0007669"/>
    <property type="project" value="TreeGrafter"/>
</dbReference>
<keyword evidence="5" id="KW-1133">Transmembrane helix</keyword>
<evidence type="ECO:0000256" key="4">
    <source>
        <dbReference type="ARBA" id="ARBA00022968"/>
    </source>
</evidence>
<dbReference type="GO" id="GO:0030007">
    <property type="term" value="P:intracellular potassium ion homeostasis"/>
    <property type="evidence" value="ECO:0007669"/>
    <property type="project" value="TreeGrafter"/>
</dbReference>
<feature type="compositionally biased region" description="Basic and acidic residues" evidence="7">
    <location>
        <begin position="51"/>
        <end position="63"/>
    </location>
</feature>
<keyword evidence="6" id="KW-0472">Membrane</keyword>
<accession>A0A3P6TX96</accession>
<keyword evidence="4" id="KW-0735">Signal-anchor</keyword>
<evidence type="ECO:0000256" key="2">
    <source>
        <dbReference type="ARBA" id="ARBA00005876"/>
    </source>
</evidence>
<evidence type="ECO:0000313" key="8">
    <source>
        <dbReference type="EMBL" id="VDK68911.1"/>
    </source>
</evidence>
<evidence type="ECO:0000256" key="7">
    <source>
        <dbReference type="SAM" id="MobiDB-lite"/>
    </source>
</evidence>
<dbReference type="AlphaFoldDB" id="A0A3P6TX96"/>
<dbReference type="GO" id="GO:0036376">
    <property type="term" value="P:sodium ion export across plasma membrane"/>
    <property type="evidence" value="ECO:0007669"/>
    <property type="project" value="TreeGrafter"/>
</dbReference>
<dbReference type="InterPro" id="IPR000402">
    <property type="entry name" value="Na/K_ATPase_sub_beta"/>
</dbReference>
<dbReference type="EMBL" id="UYRX01000015">
    <property type="protein sequence ID" value="VDK68911.1"/>
    <property type="molecule type" value="Genomic_DNA"/>
</dbReference>
<keyword evidence="3" id="KW-0812">Transmembrane</keyword>
<evidence type="ECO:0000256" key="1">
    <source>
        <dbReference type="ARBA" id="ARBA00004606"/>
    </source>
</evidence>
<evidence type="ECO:0000256" key="5">
    <source>
        <dbReference type="ARBA" id="ARBA00022989"/>
    </source>
</evidence>
<gene>
    <name evidence="8" type="ORF">NLS_LOCUS608</name>
</gene>
<evidence type="ECO:0000256" key="6">
    <source>
        <dbReference type="ARBA" id="ARBA00023136"/>
    </source>
</evidence>
<reference evidence="8 9" key="1">
    <citation type="submission" date="2018-08" db="EMBL/GenBank/DDBJ databases">
        <authorList>
            <person name="Laetsch R D."/>
            <person name="Stevens L."/>
            <person name="Kumar S."/>
            <person name="Blaxter L. M."/>
        </authorList>
    </citation>
    <scope>NUCLEOTIDE SEQUENCE [LARGE SCALE GENOMIC DNA]</scope>
</reference>
<evidence type="ECO:0000256" key="3">
    <source>
        <dbReference type="ARBA" id="ARBA00022692"/>
    </source>
</evidence>
<name>A0A3P6TX96_LITSI</name>
<dbReference type="GO" id="GO:1990573">
    <property type="term" value="P:potassium ion import across plasma membrane"/>
    <property type="evidence" value="ECO:0007669"/>
    <property type="project" value="TreeGrafter"/>
</dbReference>
<dbReference type="GO" id="GO:0005890">
    <property type="term" value="C:sodium:potassium-exchanging ATPase complex"/>
    <property type="evidence" value="ECO:0007669"/>
    <property type="project" value="InterPro"/>
</dbReference>
<feature type="compositionally biased region" description="Basic and acidic residues" evidence="7">
    <location>
        <begin position="8"/>
        <end position="26"/>
    </location>
</feature>
<comment type="similarity">
    <text evidence="2">Belongs to the X(+)/potassium ATPases subunit beta family.</text>
</comment>
<sequence length="362" mass="41192">MTRSSARGAREKEAVLKEREKEEKVGSKKRLWLSSSGDEGERQQQVPASETKVEERTNAKEETVSTAAIGASSAAVDVSAGSLHDSHAEHGHNEPKVTDFIKSIATFIYRHGYVCNRTISAWRIGFEPRKRSMRKEQNIFKWNTNDPRSYAFYTQRLRRILYQYSKMEKMPSKFKMDCERTTVAHVGGKPVKHFCKTDVANADENYGYGACALKKNTKFGYDIGAVCVMLRINKLFGYYPEQPTDDLFANSSLDVETNKTCGQAPNATVCCNDDRMLFECSPLKEGTNVTIVQYPKFGYSYCFYPFNNQKGYMQPFVMIQLFNLTPNKRVGIKCVPTAPDLRGRSLTLWFEITGKIKEHMKS</sequence>
<dbReference type="Gene3D" id="2.60.40.1660">
    <property type="entry name" value="Na, k-atpase alpha subunit"/>
    <property type="match status" value="1"/>
</dbReference>
<dbReference type="InterPro" id="IPR038702">
    <property type="entry name" value="Na/K_ATPase_sub_beta_sf"/>
</dbReference>
<feature type="compositionally biased region" description="Polar residues" evidence="7">
    <location>
        <begin position="33"/>
        <end position="48"/>
    </location>
</feature>
<dbReference type="PANTHER" id="PTHR11523:SF28">
    <property type="entry name" value="NA_K-ATPASE BETA SUBUNIT ISOFORM 4-RELATED"/>
    <property type="match status" value="1"/>
</dbReference>
<dbReference type="GO" id="GO:0001671">
    <property type="term" value="F:ATPase activator activity"/>
    <property type="evidence" value="ECO:0007669"/>
    <property type="project" value="TreeGrafter"/>
</dbReference>
<dbReference type="Pfam" id="PF00287">
    <property type="entry name" value="Na_K-ATPase"/>
    <property type="match status" value="1"/>
</dbReference>
<protein>
    <recommendedName>
        <fullName evidence="10">Sodium/potassium-transporting ATPase subunit beta</fullName>
    </recommendedName>
</protein>
<dbReference type="Proteomes" id="UP000277928">
    <property type="component" value="Unassembled WGS sequence"/>
</dbReference>